<dbReference type="Proteomes" id="UP000499080">
    <property type="component" value="Unassembled WGS sequence"/>
</dbReference>
<evidence type="ECO:0000313" key="2">
    <source>
        <dbReference type="Proteomes" id="UP000499080"/>
    </source>
</evidence>
<proteinExistence type="predicted"/>
<reference evidence="1 2" key="1">
    <citation type="journal article" date="2019" name="Sci. Rep.">
        <title>Orb-weaving spider Araneus ventricosus genome elucidates the spidroin gene catalogue.</title>
        <authorList>
            <person name="Kono N."/>
            <person name="Nakamura H."/>
            <person name="Ohtoshi R."/>
            <person name="Moran D.A.P."/>
            <person name="Shinohara A."/>
            <person name="Yoshida Y."/>
            <person name="Fujiwara M."/>
            <person name="Mori M."/>
            <person name="Tomita M."/>
            <person name="Arakawa K."/>
        </authorList>
    </citation>
    <scope>NUCLEOTIDE SEQUENCE [LARGE SCALE GENOMIC DNA]</scope>
</reference>
<dbReference type="EMBL" id="BGPR01016833">
    <property type="protein sequence ID" value="GBN74278.1"/>
    <property type="molecule type" value="Genomic_DNA"/>
</dbReference>
<sequence>MGPDYNAVDFVFLEEYFYNRVIAVNYSIFTSTGMDWPPNSPDLKRCDYFLYGTLQDTVFQNNTTILYEFEEMYDASDRWRWYKRLRWKHANETVIRTPNPQLQQVNMDAECEG</sequence>
<dbReference type="Gene3D" id="3.30.420.10">
    <property type="entry name" value="Ribonuclease H-like superfamily/Ribonuclease H"/>
    <property type="match status" value="1"/>
</dbReference>
<gene>
    <name evidence="1" type="ORF">AVEN_146464_1</name>
</gene>
<dbReference type="AlphaFoldDB" id="A0A4Y2REQ6"/>
<organism evidence="1 2">
    <name type="scientific">Araneus ventricosus</name>
    <name type="common">Orbweaver spider</name>
    <name type="synonym">Epeira ventricosa</name>
    <dbReference type="NCBI Taxonomy" id="182803"/>
    <lineage>
        <taxon>Eukaryota</taxon>
        <taxon>Metazoa</taxon>
        <taxon>Ecdysozoa</taxon>
        <taxon>Arthropoda</taxon>
        <taxon>Chelicerata</taxon>
        <taxon>Arachnida</taxon>
        <taxon>Araneae</taxon>
        <taxon>Araneomorphae</taxon>
        <taxon>Entelegynae</taxon>
        <taxon>Araneoidea</taxon>
        <taxon>Araneidae</taxon>
        <taxon>Araneus</taxon>
    </lineage>
</organism>
<name>A0A4Y2REQ6_ARAVE</name>
<dbReference type="InterPro" id="IPR036397">
    <property type="entry name" value="RNaseH_sf"/>
</dbReference>
<keyword evidence="2" id="KW-1185">Reference proteome</keyword>
<dbReference type="GO" id="GO:0003676">
    <property type="term" value="F:nucleic acid binding"/>
    <property type="evidence" value="ECO:0007669"/>
    <property type="project" value="InterPro"/>
</dbReference>
<accession>A0A4Y2REQ6</accession>
<evidence type="ECO:0000313" key="1">
    <source>
        <dbReference type="EMBL" id="GBN74278.1"/>
    </source>
</evidence>
<comment type="caution">
    <text evidence="1">The sequence shown here is derived from an EMBL/GenBank/DDBJ whole genome shotgun (WGS) entry which is preliminary data.</text>
</comment>
<protein>
    <submittedName>
        <fullName evidence="1">Uncharacterized protein</fullName>
    </submittedName>
</protein>